<dbReference type="SMART" id="SM00228">
    <property type="entry name" value="PDZ"/>
    <property type="match status" value="1"/>
</dbReference>
<dbReference type="Gene3D" id="1.10.101.10">
    <property type="entry name" value="PGBD-like superfamily/PGBD"/>
    <property type="match status" value="1"/>
</dbReference>
<dbReference type="InterPro" id="IPR036366">
    <property type="entry name" value="PGBDSf"/>
</dbReference>
<dbReference type="InterPro" id="IPR001478">
    <property type="entry name" value="PDZ"/>
</dbReference>
<dbReference type="EMBL" id="BMOK01000006">
    <property type="protein sequence ID" value="GGL54371.1"/>
    <property type="molecule type" value="Genomic_DNA"/>
</dbReference>
<evidence type="ECO:0000259" key="7">
    <source>
        <dbReference type="PROSITE" id="PS50106"/>
    </source>
</evidence>
<reference evidence="8" key="1">
    <citation type="journal article" date="2014" name="Int. J. Syst. Evol. Microbiol.">
        <title>Complete genome sequence of Corynebacterium casei LMG S-19264T (=DSM 44701T), isolated from a smear-ripened cheese.</title>
        <authorList>
            <consortium name="US DOE Joint Genome Institute (JGI-PGF)"/>
            <person name="Walter F."/>
            <person name="Albersmeier A."/>
            <person name="Kalinowski J."/>
            <person name="Ruckert C."/>
        </authorList>
    </citation>
    <scope>NUCLEOTIDE SEQUENCE</scope>
    <source>
        <strain evidence="8">JCM 15325</strain>
    </source>
</reference>
<dbReference type="InterPro" id="IPR055210">
    <property type="entry name" value="CtpA/B_N"/>
</dbReference>
<dbReference type="InterPro" id="IPR002477">
    <property type="entry name" value="Peptidoglycan-bd-like"/>
</dbReference>
<evidence type="ECO:0000256" key="6">
    <source>
        <dbReference type="SAM" id="SignalP"/>
    </source>
</evidence>
<sequence length="487" mass="51953">MKKFSGKVVALLMAISLIVGAAGSYAVFSFVRNSNSVSVPASSVVAGSTTANSAVSKIQMIHDLIEKDYFQKIDSQKLYDGAINGMIQALGDPFSSYMSAQTASDFNQSLSSSFQGIGAEVQLVGTKISIVSPIKGSPAEKAGLRPNDQIVSINGQSTDGLDVNQAVSKIRGKKGTTVKIGIRRAGVSNELMFSIKRDVIPIQTVDSRMIEQGGQPLGYIAITQFNENTDKEFSNALTSLQNQKMKGLIIDVRGNPGGYLQAVEKIANLLVPDNKPIVQIEDRQGKKQPFYSTLKTKKSYPVVCLIDGGSASASEILAGALHEAAGYPLIGVKSFGKGTVQQGIALSDNSELKLTTDKWLTPDGNWIHKKGIQPTVAVQQPAYFFSSPLTLKNGEALKYDQTGTIIADAQQMLVASGFDPKRTDGYFSLNTQLEVKAFQQSAGLPVTGAIDQKTADALQAKTLAAIANPKNDLQLNAAIQEIEKAVK</sequence>
<dbReference type="Pfam" id="PF17820">
    <property type="entry name" value="PDZ_6"/>
    <property type="match status" value="1"/>
</dbReference>
<dbReference type="InterPro" id="IPR005151">
    <property type="entry name" value="Tail-specific_protease"/>
</dbReference>
<dbReference type="PROSITE" id="PS50106">
    <property type="entry name" value="PDZ"/>
    <property type="match status" value="1"/>
</dbReference>
<dbReference type="GO" id="GO:0006508">
    <property type="term" value="P:proteolysis"/>
    <property type="evidence" value="ECO:0007669"/>
    <property type="project" value="UniProtKB-KW"/>
</dbReference>
<dbReference type="Gene3D" id="2.30.42.10">
    <property type="match status" value="1"/>
</dbReference>
<dbReference type="Gene3D" id="3.90.226.10">
    <property type="entry name" value="2-enoyl-CoA Hydratase, Chain A, domain 1"/>
    <property type="match status" value="1"/>
</dbReference>
<dbReference type="GO" id="GO:0030288">
    <property type="term" value="C:outer membrane-bounded periplasmic space"/>
    <property type="evidence" value="ECO:0007669"/>
    <property type="project" value="TreeGrafter"/>
</dbReference>
<reference evidence="8" key="2">
    <citation type="submission" date="2020-09" db="EMBL/GenBank/DDBJ databases">
        <authorList>
            <person name="Sun Q."/>
            <person name="Ohkuma M."/>
        </authorList>
    </citation>
    <scope>NUCLEOTIDE SEQUENCE</scope>
    <source>
        <strain evidence="8">JCM 15325</strain>
    </source>
</reference>
<dbReference type="CDD" id="cd06782">
    <property type="entry name" value="cpPDZ_CPP-like"/>
    <property type="match status" value="1"/>
</dbReference>
<feature type="signal peptide" evidence="6">
    <location>
        <begin position="1"/>
        <end position="21"/>
    </location>
</feature>
<keyword evidence="6" id="KW-0732">Signal</keyword>
<protein>
    <submittedName>
        <fullName evidence="8">Peptidase S41</fullName>
    </submittedName>
</protein>
<dbReference type="Gene3D" id="3.30.750.44">
    <property type="match status" value="1"/>
</dbReference>
<feature type="domain" description="PDZ" evidence="7">
    <location>
        <begin position="107"/>
        <end position="171"/>
    </location>
</feature>
<keyword evidence="2 5" id="KW-0645">Protease</keyword>
<dbReference type="GO" id="GO:0004175">
    <property type="term" value="F:endopeptidase activity"/>
    <property type="evidence" value="ECO:0007669"/>
    <property type="project" value="TreeGrafter"/>
</dbReference>
<evidence type="ECO:0000256" key="1">
    <source>
        <dbReference type="ARBA" id="ARBA00009179"/>
    </source>
</evidence>
<keyword evidence="4 5" id="KW-0720">Serine protease</keyword>
<proteinExistence type="inferred from homology"/>
<evidence type="ECO:0000256" key="3">
    <source>
        <dbReference type="ARBA" id="ARBA00022801"/>
    </source>
</evidence>
<dbReference type="NCBIfam" id="TIGR00225">
    <property type="entry name" value="prc"/>
    <property type="match status" value="1"/>
</dbReference>
<keyword evidence="3 5" id="KW-0378">Hydrolase</keyword>
<dbReference type="InterPro" id="IPR029045">
    <property type="entry name" value="ClpP/crotonase-like_dom_sf"/>
</dbReference>
<organism evidence="8 9">
    <name type="scientific">Sporolactobacillus putidus</name>
    <dbReference type="NCBI Taxonomy" id="492735"/>
    <lineage>
        <taxon>Bacteria</taxon>
        <taxon>Bacillati</taxon>
        <taxon>Bacillota</taxon>
        <taxon>Bacilli</taxon>
        <taxon>Bacillales</taxon>
        <taxon>Sporolactobacillaceae</taxon>
        <taxon>Sporolactobacillus</taxon>
    </lineage>
</organism>
<name>A0A917S370_9BACL</name>
<dbReference type="AlphaFoldDB" id="A0A917S370"/>
<dbReference type="InterPro" id="IPR041489">
    <property type="entry name" value="PDZ_6"/>
</dbReference>
<dbReference type="PANTHER" id="PTHR32060:SF29">
    <property type="entry name" value="CARBOXY-TERMINAL PROCESSING PROTEASE CTPB"/>
    <property type="match status" value="1"/>
</dbReference>
<dbReference type="InterPro" id="IPR036034">
    <property type="entry name" value="PDZ_sf"/>
</dbReference>
<dbReference type="SUPFAM" id="SSF52096">
    <property type="entry name" value="ClpP/crotonase"/>
    <property type="match status" value="1"/>
</dbReference>
<dbReference type="Pfam" id="PF03572">
    <property type="entry name" value="Peptidase_S41"/>
    <property type="match status" value="1"/>
</dbReference>
<keyword evidence="9" id="KW-1185">Reference proteome</keyword>
<dbReference type="Pfam" id="PF01471">
    <property type="entry name" value="PG_binding_1"/>
    <property type="match status" value="1"/>
</dbReference>
<dbReference type="FunFam" id="2.30.42.10:FF:000063">
    <property type="entry name" value="Peptidase, S41 family"/>
    <property type="match status" value="1"/>
</dbReference>
<dbReference type="Proteomes" id="UP000654670">
    <property type="component" value="Unassembled WGS sequence"/>
</dbReference>
<dbReference type="InterPro" id="IPR036365">
    <property type="entry name" value="PGBD-like_sf"/>
</dbReference>
<dbReference type="Pfam" id="PF22694">
    <property type="entry name" value="CtpB_N-like"/>
    <property type="match status" value="1"/>
</dbReference>
<accession>A0A917S370</accession>
<evidence type="ECO:0000256" key="4">
    <source>
        <dbReference type="ARBA" id="ARBA00022825"/>
    </source>
</evidence>
<evidence type="ECO:0000313" key="9">
    <source>
        <dbReference type="Proteomes" id="UP000654670"/>
    </source>
</evidence>
<evidence type="ECO:0000256" key="5">
    <source>
        <dbReference type="RuleBase" id="RU004404"/>
    </source>
</evidence>
<comment type="similarity">
    <text evidence="1 5">Belongs to the peptidase S41A family.</text>
</comment>
<feature type="chain" id="PRO_5039072044" evidence="6">
    <location>
        <begin position="22"/>
        <end position="487"/>
    </location>
</feature>
<dbReference type="PANTHER" id="PTHR32060">
    <property type="entry name" value="TAIL-SPECIFIC PROTEASE"/>
    <property type="match status" value="1"/>
</dbReference>
<evidence type="ECO:0000256" key="2">
    <source>
        <dbReference type="ARBA" id="ARBA00022670"/>
    </source>
</evidence>
<dbReference type="SUPFAM" id="SSF50156">
    <property type="entry name" value="PDZ domain-like"/>
    <property type="match status" value="1"/>
</dbReference>
<dbReference type="SUPFAM" id="SSF47090">
    <property type="entry name" value="PGBD-like"/>
    <property type="match status" value="1"/>
</dbReference>
<dbReference type="SMART" id="SM00245">
    <property type="entry name" value="TSPc"/>
    <property type="match status" value="1"/>
</dbReference>
<dbReference type="GO" id="GO:0007165">
    <property type="term" value="P:signal transduction"/>
    <property type="evidence" value="ECO:0007669"/>
    <property type="project" value="TreeGrafter"/>
</dbReference>
<dbReference type="CDD" id="cd07560">
    <property type="entry name" value="Peptidase_S41_CPP"/>
    <property type="match status" value="1"/>
</dbReference>
<dbReference type="InterPro" id="IPR004447">
    <property type="entry name" value="Peptidase_S41A"/>
</dbReference>
<evidence type="ECO:0000313" key="8">
    <source>
        <dbReference type="EMBL" id="GGL54371.1"/>
    </source>
</evidence>
<gene>
    <name evidence="8" type="ORF">GCM10007968_18020</name>
</gene>
<dbReference type="RefSeq" id="WP_188802763.1">
    <property type="nucleotide sequence ID" value="NZ_BMOK01000006.1"/>
</dbReference>
<dbReference type="GO" id="GO:0008236">
    <property type="term" value="F:serine-type peptidase activity"/>
    <property type="evidence" value="ECO:0007669"/>
    <property type="project" value="UniProtKB-KW"/>
</dbReference>
<comment type="caution">
    <text evidence="8">The sequence shown here is derived from an EMBL/GenBank/DDBJ whole genome shotgun (WGS) entry which is preliminary data.</text>
</comment>